<dbReference type="Gene3D" id="2.40.50.120">
    <property type="match status" value="1"/>
</dbReference>
<evidence type="ECO:0000256" key="3">
    <source>
        <dbReference type="SAM" id="SignalP"/>
    </source>
</evidence>
<reference evidence="4" key="1">
    <citation type="submission" date="2019-10" db="EMBL/GenBank/DDBJ databases">
        <title>Draft genome sequece of Microseira wollei NIES-4236.</title>
        <authorList>
            <person name="Yamaguchi H."/>
            <person name="Suzuki S."/>
            <person name="Kawachi M."/>
        </authorList>
    </citation>
    <scope>NUCLEOTIDE SEQUENCE</scope>
    <source>
        <strain evidence="4">NIES-4236</strain>
    </source>
</reference>
<accession>A0AAV3XAD4</accession>
<comment type="subcellular location">
    <subcellularLocation>
        <location evidence="1">Secreted</location>
    </subcellularLocation>
</comment>
<keyword evidence="2" id="KW-0964">Secreted</keyword>
<keyword evidence="3" id="KW-0732">Signal</keyword>
<keyword evidence="5" id="KW-1185">Reference proteome</keyword>
<dbReference type="InterPro" id="IPR001820">
    <property type="entry name" value="TIMP"/>
</dbReference>
<organism evidence="4 5">
    <name type="scientific">Microseira wollei NIES-4236</name>
    <dbReference type="NCBI Taxonomy" id="2530354"/>
    <lineage>
        <taxon>Bacteria</taxon>
        <taxon>Bacillati</taxon>
        <taxon>Cyanobacteriota</taxon>
        <taxon>Cyanophyceae</taxon>
        <taxon>Oscillatoriophycideae</taxon>
        <taxon>Aerosakkonematales</taxon>
        <taxon>Aerosakkonemataceae</taxon>
        <taxon>Microseira</taxon>
    </lineage>
</organism>
<dbReference type="Pfam" id="PF00965">
    <property type="entry name" value="TIMP"/>
    <property type="match status" value="1"/>
</dbReference>
<dbReference type="GO" id="GO:0031012">
    <property type="term" value="C:extracellular matrix"/>
    <property type="evidence" value="ECO:0007669"/>
    <property type="project" value="TreeGrafter"/>
</dbReference>
<dbReference type="RefSeq" id="WP_226581469.1">
    <property type="nucleotide sequence ID" value="NZ_BLAY01000043.1"/>
</dbReference>
<dbReference type="GO" id="GO:0002020">
    <property type="term" value="F:protease binding"/>
    <property type="evidence" value="ECO:0007669"/>
    <property type="project" value="TreeGrafter"/>
</dbReference>
<dbReference type="SUPFAM" id="SSF50242">
    <property type="entry name" value="TIMP-like"/>
    <property type="match status" value="1"/>
</dbReference>
<dbReference type="AlphaFoldDB" id="A0AAV3XAD4"/>
<dbReference type="InterPro" id="IPR008993">
    <property type="entry name" value="TIMP-like_OB-fold"/>
</dbReference>
<name>A0AAV3XAD4_9CYAN</name>
<feature type="signal peptide" evidence="3">
    <location>
        <begin position="1"/>
        <end position="22"/>
    </location>
</feature>
<dbReference type="GO" id="GO:0051045">
    <property type="term" value="P:negative regulation of membrane protein ectodomain proteolysis"/>
    <property type="evidence" value="ECO:0007669"/>
    <property type="project" value="TreeGrafter"/>
</dbReference>
<sequence length="138" mass="14963">MNKRLLSVASLLAIFQATAAYACSCLPSNPQQSFASAQAVFAGRVIDVIQPNPDSEVQVIFEVSRIWKGQKRPRIVVMTSSSSASCGYSFQKTEQYLVYASRQKSQLETGLCSGTKPLSMAEQDLAVLGEGETPRPGR</sequence>
<dbReference type="Proteomes" id="UP001050975">
    <property type="component" value="Unassembled WGS sequence"/>
</dbReference>
<protein>
    <recommendedName>
        <fullName evidence="6">Tissue inhibitor of metalloproteinase</fullName>
    </recommendedName>
</protein>
<evidence type="ECO:0000313" key="5">
    <source>
        <dbReference type="Proteomes" id="UP001050975"/>
    </source>
</evidence>
<gene>
    <name evidence="4" type="ORF">MiSe_31090</name>
</gene>
<dbReference type="PANTHER" id="PTHR11844">
    <property type="entry name" value="METALLOPROTEASE INHIBITOR"/>
    <property type="match status" value="1"/>
</dbReference>
<dbReference type="GO" id="GO:0005615">
    <property type="term" value="C:extracellular space"/>
    <property type="evidence" value="ECO:0007669"/>
    <property type="project" value="TreeGrafter"/>
</dbReference>
<feature type="chain" id="PRO_5043506461" description="Tissue inhibitor of metalloproteinase" evidence="3">
    <location>
        <begin position="23"/>
        <end position="138"/>
    </location>
</feature>
<evidence type="ECO:0000313" key="4">
    <source>
        <dbReference type="EMBL" id="GET38353.1"/>
    </source>
</evidence>
<evidence type="ECO:0008006" key="6">
    <source>
        <dbReference type="Google" id="ProtNLM"/>
    </source>
</evidence>
<dbReference type="PROSITE" id="PS51257">
    <property type="entry name" value="PROKAR_LIPOPROTEIN"/>
    <property type="match status" value="1"/>
</dbReference>
<dbReference type="EMBL" id="BLAY01000043">
    <property type="protein sequence ID" value="GET38353.1"/>
    <property type="molecule type" value="Genomic_DNA"/>
</dbReference>
<dbReference type="PANTHER" id="PTHR11844:SF25">
    <property type="entry name" value="NTR DOMAIN-CONTAINING PROTEIN"/>
    <property type="match status" value="1"/>
</dbReference>
<evidence type="ECO:0000256" key="1">
    <source>
        <dbReference type="ARBA" id="ARBA00004613"/>
    </source>
</evidence>
<dbReference type="GO" id="GO:0008191">
    <property type="term" value="F:metalloendopeptidase inhibitor activity"/>
    <property type="evidence" value="ECO:0007669"/>
    <property type="project" value="InterPro"/>
</dbReference>
<proteinExistence type="predicted"/>
<evidence type="ECO:0000256" key="2">
    <source>
        <dbReference type="ARBA" id="ARBA00022525"/>
    </source>
</evidence>
<comment type="caution">
    <text evidence="4">The sequence shown here is derived from an EMBL/GenBank/DDBJ whole genome shotgun (WGS) entry which is preliminary data.</text>
</comment>